<gene>
    <name evidence="1" type="ORF">LOX96_09480</name>
</gene>
<feature type="non-terminal residue" evidence="1">
    <location>
        <position position="1"/>
    </location>
</feature>
<dbReference type="AlphaFoldDB" id="A0A9X2ID21"/>
<reference evidence="1" key="1">
    <citation type="submission" date="2021-11" db="EMBL/GenBank/DDBJ databases">
        <title>Legionella maioricencis sp. nov., a new species isolated from hot water samples in Mallorca.</title>
        <authorList>
            <person name="Crespi S."/>
            <person name="Drasar V."/>
            <person name="Salva-Serra F."/>
            <person name="Jaen-Luchoro D."/>
            <person name="Pineiro-Iglesias B."/>
            <person name="Aliaga F."/>
            <person name="Fernandez-Juarez V."/>
            <person name="Coll G."/>
            <person name="Moore E.R.B."/>
            <person name="Bennasar-Figueras A."/>
        </authorList>
    </citation>
    <scope>NUCLEOTIDE SEQUENCE</scope>
    <source>
        <strain evidence="1">HCPI-6</strain>
    </source>
</reference>
<name>A0A9X2ID21_9GAMM</name>
<proteinExistence type="predicted"/>
<comment type="caution">
    <text evidence="1">The sequence shown here is derived from an EMBL/GenBank/DDBJ whole genome shotgun (WGS) entry which is preliminary data.</text>
</comment>
<keyword evidence="2" id="KW-1185">Reference proteome</keyword>
<organism evidence="1 2">
    <name type="scientific">Legionella maioricensis</name>
    <dbReference type="NCBI Taxonomy" id="2896528"/>
    <lineage>
        <taxon>Bacteria</taxon>
        <taxon>Pseudomonadati</taxon>
        <taxon>Pseudomonadota</taxon>
        <taxon>Gammaproteobacteria</taxon>
        <taxon>Legionellales</taxon>
        <taxon>Legionellaceae</taxon>
        <taxon>Legionella</taxon>
    </lineage>
</organism>
<evidence type="ECO:0000313" key="1">
    <source>
        <dbReference type="EMBL" id="MCL9684323.1"/>
    </source>
</evidence>
<protein>
    <submittedName>
        <fullName evidence="1">Uncharacterized protein</fullName>
    </submittedName>
</protein>
<dbReference type="EMBL" id="JAJKBJ010000009">
    <property type="protein sequence ID" value="MCL9684323.1"/>
    <property type="molecule type" value="Genomic_DNA"/>
</dbReference>
<evidence type="ECO:0000313" key="2">
    <source>
        <dbReference type="Proteomes" id="UP001139721"/>
    </source>
</evidence>
<accession>A0A9X2ID21</accession>
<sequence length="88" mass="10004">NFPEYQSTCMGYSSGNIEGRGSGIEFNDKIFQSAIKLPADGRFMNSNFICYFLLRIACMKKSLYLTTLKIIQTLVTHQSTPVLKQREV</sequence>
<dbReference type="Proteomes" id="UP001139721">
    <property type="component" value="Unassembled WGS sequence"/>
</dbReference>